<organism evidence="2 3">
    <name type="scientific">Ramlibacter aurantiacus</name>
    <dbReference type="NCBI Taxonomy" id="2801330"/>
    <lineage>
        <taxon>Bacteria</taxon>
        <taxon>Pseudomonadati</taxon>
        <taxon>Pseudomonadota</taxon>
        <taxon>Betaproteobacteria</taxon>
        <taxon>Burkholderiales</taxon>
        <taxon>Comamonadaceae</taxon>
        <taxon>Ramlibacter</taxon>
    </lineage>
</organism>
<evidence type="ECO:0000313" key="3">
    <source>
        <dbReference type="Proteomes" id="UP000613011"/>
    </source>
</evidence>
<evidence type="ECO:0000256" key="1">
    <source>
        <dbReference type="SAM" id="SignalP"/>
    </source>
</evidence>
<proteinExistence type="predicted"/>
<dbReference type="AlphaFoldDB" id="A0A936ZHZ6"/>
<name>A0A936ZHZ6_9BURK</name>
<accession>A0A936ZHZ6</accession>
<feature type="chain" id="PRO_5037301292" description="PepSY domain-containing protein" evidence="1">
    <location>
        <begin position="23"/>
        <end position="190"/>
    </location>
</feature>
<evidence type="ECO:0000313" key="2">
    <source>
        <dbReference type="EMBL" id="MBL0421257.1"/>
    </source>
</evidence>
<dbReference type="EMBL" id="JAEQNA010000004">
    <property type="protein sequence ID" value="MBL0421257.1"/>
    <property type="molecule type" value="Genomic_DNA"/>
</dbReference>
<keyword evidence="3" id="KW-1185">Reference proteome</keyword>
<comment type="caution">
    <text evidence="2">The sequence shown here is derived from an EMBL/GenBank/DDBJ whole genome shotgun (WGS) entry which is preliminary data.</text>
</comment>
<evidence type="ECO:0008006" key="4">
    <source>
        <dbReference type="Google" id="ProtNLM"/>
    </source>
</evidence>
<keyword evidence="1" id="KW-0732">Signal</keyword>
<dbReference type="Proteomes" id="UP000613011">
    <property type="component" value="Unassembled WGS sequence"/>
</dbReference>
<gene>
    <name evidence="2" type="ORF">JI739_12935</name>
</gene>
<sequence>MRRTIKQLALATALLAASAAHAQATWSGWLCCSLRGDGKWISDINYDEGPTHRIIPAGTPVQITGYGRYRVLVTIDGKSQAIGNDYSRDLGLEAFARRYVLAEDPSATLASHPPKIREAIAAGKVTRGMTREQARMAVGWPVSSENPDPQAKVLRHWLSSFAEYQLVFDASGRISDINTDPATRNAVVVD</sequence>
<protein>
    <recommendedName>
        <fullName evidence="4">PepSY domain-containing protein</fullName>
    </recommendedName>
</protein>
<dbReference type="RefSeq" id="WP_201684331.1">
    <property type="nucleotide sequence ID" value="NZ_JAEQNA010000004.1"/>
</dbReference>
<reference evidence="2" key="1">
    <citation type="submission" date="2021-01" db="EMBL/GenBank/DDBJ databases">
        <title>Ramlibacter sp. strain AW1 16S ribosomal RNA gene Genome sequencing and assembly.</title>
        <authorList>
            <person name="Kang M."/>
        </authorList>
    </citation>
    <scope>NUCLEOTIDE SEQUENCE</scope>
    <source>
        <strain evidence="2">AW1</strain>
    </source>
</reference>
<feature type="signal peptide" evidence="1">
    <location>
        <begin position="1"/>
        <end position="22"/>
    </location>
</feature>